<reference evidence="1 2" key="1">
    <citation type="journal article" date="2020" name="IScience">
        <title>Genome Sequencing of the Endangered Kingdonia uniflora (Circaeasteraceae, Ranunculales) Reveals Potential Mechanisms of Evolutionary Specialization.</title>
        <authorList>
            <person name="Sun Y."/>
            <person name="Deng T."/>
            <person name="Zhang A."/>
            <person name="Moore M.J."/>
            <person name="Landis J.B."/>
            <person name="Lin N."/>
            <person name="Zhang H."/>
            <person name="Zhang X."/>
            <person name="Huang J."/>
            <person name="Zhang X."/>
            <person name="Sun H."/>
            <person name="Wang H."/>
        </authorList>
    </citation>
    <scope>NUCLEOTIDE SEQUENCE [LARGE SCALE GENOMIC DNA]</scope>
    <source>
        <strain evidence="1">TB1705</strain>
        <tissue evidence="1">Leaf</tissue>
    </source>
</reference>
<dbReference type="PANTHER" id="PTHR21087:SF23">
    <property type="entry name" value="INACTIVE SHIKIMATE KINASE LIKE 2, CHLOROPLASTIC-RELATED"/>
    <property type="match status" value="1"/>
</dbReference>
<evidence type="ECO:0000313" key="2">
    <source>
        <dbReference type="Proteomes" id="UP000541444"/>
    </source>
</evidence>
<protein>
    <submittedName>
        <fullName evidence="1">Uncharacterized protein</fullName>
    </submittedName>
</protein>
<dbReference type="AlphaFoldDB" id="A0A7J7M167"/>
<dbReference type="GO" id="GO:0005829">
    <property type="term" value="C:cytosol"/>
    <property type="evidence" value="ECO:0007669"/>
    <property type="project" value="TreeGrafter"/>
</dbReference>
<accession>A0A7J7M167</accession>
<sequence length="249" mass="27665">MEEDATRGEITRLTQQITTLVRESCHGFEKIGFENSSLTVLDEHPKYLHSTLLNGEPIFLHDVKENMIFVDWDLPLIFDEYSEDSDIAINKKLYQCTIGVIGEGSETVTEAEGTILESLSSHVRAVVATLGGQHGAARRADKWRHLYAGFTIWLSQSEATDESSAKEEARRNIQDGNQGYSNADVVVKLGGWDPNLSQTVAQACLSALKRMILSDKKLPGKKSLYVRLGCRGDWPNINPPGWDPSSSEQ</sequence>
<keyword evidence="2" id="KW-1185">Reference proteome</keyword>
<dbReference type="PANTHER" id="PTHR21087">
    <property type="entry name" value="SHIKIMATE KINASE"/>
    <property type="match status" value="1"/>
</dbReference>
<dbReference type="Proteomes" id="UP000541444">
    <property type="component" value="Unassembled WGS sequence"/>
</dbReference>
<dbReference type="OrthoDB" id="515366at2759"/>
<comment type="caution">
    <text evidence="1">The sequence shown here is derived from an EMBL/GenBank/DDBJ whole genome shotgun (WGS) entry which is preliminary data.</text>
</comment>
<gene>
    <name evidence="1" type="ORF">GIB67_042503</name>
</gene>
<dbReference type="EMBL" id="JACGCM010001844">
    <property type="protein sequence ID" value="KAF6148544.1"/>
    <property type="molecule type" value="Genomic_DNA"/>
</dbReference>
<evidence type="ECO:0000313" key="1">
    <source>
        <dbReference type="EMBL" id="KAF6148544.1"/>
    </source>
</evidence>
<name>A0A7J7M167_9MAGN</name>
<organism evidence="1 2">
    <name type="scientific">Kingdonia uniflora</name>
    <dbReference type="NCBI Taxonomy" id="39325"/>
    <lineage>
        <taxon>Eukaryota</taxon>
        <taxon>Viridiplantae</taxon>
        <taxon>Streptophyta</taxon>
        <taxon>Embryophyta</taxon>
        <taxon>Tracheophyta</taxon>
        <taxon>Spermatophyta</taxon>
        <taxon>Magnoliopsida</taxon>
        <taxon>Ranunculales</taxon>
        <taxon>Circaeasteraceae</taxon>
        <taxon>Kingdonia</taxon>
    </lineage>
</organism>
<proteinExistence type="predicted"/>